<feature type="region of interest" description="Disordered" evidence="1">
    <location>
        <begin position="475"/>
        <end position="494"/>
    </location>
</feature>
<dbReference type="EMBL" id="ML178829">
    <property type="protein sequence ID" value="TFL00247.1"/>
    <property type="molecule type" value="Genomic_DNA"/>
</dbReference>
<feature type="compositionally biased region" description="Low complexity" evidence="1">
    <location>
        <begin position="296"/>
        <end position="307"/>
    </location>
</feature>
<feature type="region of interest" description="Disordered" evidence="1">
    <location>
        <begin position="288"/>
        <end position="310"/>
    </location>
</feature>
<reference evidence="2 3" key="1">
    <citation type="journal article" date="2019" name="Nat. Ecol. Evol.">
        <title>Megaphylogeny resolves global patterns of mushroom evolution.</title>
        <authorList>
            <person name="Varga T."/>
            <person name="Krizsan K."/>
            <person name="Foldi C."/>
            <person name="Dima B."/>
            <person name="Sanchez-Garcia M."/>
            <person name="Sanchez-Ramirez S."/>
            <person name="Szollosi G.J."/>
            <person name="Szarkandi J.G."/>
            <person name="Papp V."/>
            <person name="Albert L."/>
            <person name="Andreopoulos W."/>
            <person name="Angelini C."/>
            <person name="Antonin V."/>
            <person name="Barry K.W."/>
            <person name="Bougher N.L."/>
            <person name="Buchanan P."/>
            <person name="Buyck B."/>
            <person name="Bense V."/>
            <person name="Catcheside P."/>
            <person name="Chovatia M."/>
            <person name="Cooper J."/>
            <person name="Damon W."/>
            <person name="Desjardin D."/>
            <person name="Finy P."/>
            <person name="Geml J."/>
            <person name="Haridas S."/>
            <person name="Hughes K."/>
            <person name="Justo A."/>
            <person name="Karasinski D."/>
            <person name="Kautmanova I."/>
            <person name="Kiss B."/>
            <person name="Kocsube S."/>
            <person name="Kotiranta H."/>
            <person name="LaButti K.M."/>
            <person name="Lechner B.E."/>
            <person name="Liimatainen K."/>
            <person name="Lipzen A."/>
            <person name="Lukacs Z."/>
            <person name="Mihaltcheva S."/>
            <person name="Morgado L.N."/>
            <person name="Niskanen T."/>
            <person name="Noordeloos M.E."/>
            <person name="Ohm R.A."/>
            <person name="Ortiz-Santana B."/>
            <person name="Ovrebo C."/>
            <person name="Racz N."/>
            <person name="Riley R."/>
            <person name="Savchenko A."/>
            <person name="Shiryaev A."/>
            <person name="Soop K."/>
            <person name="Spirin V."/>
            <person name="Szebenyi C."/>
            <person name="Tomsovsky M."/>
            <person name="Tulloss R.E."/>
            <person name="Uehling J."/>
            <person name="Grigoriev I.V."/>
            <person name="Vagvolgyi C."/>
            <person name="Papp T."/>
            <person name="Martin F.M."/>
            <person name="Miettinen O."/>
            <person name="Hibbett D.S."/>
            <person name="Nagy L.G."/>
        </authorList>
    </citation>
    <scope>NUCLEOTIDE SEQUENCE [LARGE SCALE GENOMIC DNA]</scope>
    <source>
        <strain evidence="2 3">CBS 309.79</strain>
    </source>
</reference>
<proteinExistence type="predicted"/>
<feature type="compositionally biased region" description="Pro residues" evidence="1">
    <location>
        <begin position="134"/>
        <end position="144"/>
    </location>
</feature>
<dbReference type="Proteomes" id="UP000305067">
    <property type="component" value="Unassembled WGS sequence"/>
</dbReference>
<feature type="compositionally biased region" description="Polar residues" evidence="1">
    <location>
        <begin position="171"/>
        <end position="195"/>
    </location>
</feature>
<gene>
    <name evidence="2" type="ORF">BDV98DRAFT_110372</name>
</gene>
<accession>A0A5C3QFG9</accession>
<feature type="compositionally biased region" description="Pro residues" evidence="1">
    <location>
        <begin position="7"/>
        <end position="21"/>
    </location>
</feature>
<feature type="compositionally biased region" description="Low complexity" evidence="1">
    <location>
        <begin position="86"/>
        <end position="133"/>
    </location>
</feature>
<organism evidence="2 3">
    <name type="scientific">Pterulicium gracile</name>
    <dbReference type="NCBI Taxonomy" id="1884261"/>
    <lineage>
        <taxon>Eukaryota</taxon>
        <taxon>Fungi</taxon>
        <taxon>Dikarya</taxon>
        <taxon>Basidiomycota</taxon>
        <taxon>Agaricomycotina</taxon>
        <taxon>Agaricomycetes</taxon>
        <taxon>Agaricomycetidae</taxon>
        <taxon>Agaricales</taxon>
        <taxon>Pleurotineae</taxon>
        <taxon>Pterulaceae</taxon>
        <taxon>Pterulicium</taxon>
    </lineage>
</organism>
<dbReference type="AlphaFoldDB" id="A0A5C3QFG9"/>
<feature type="region of interest" description="Disordered" evidence="1">
    <location>
        <begin position="1"/>
        <end position="249"/>
    </location>
</feature>
<protein>
    <submittedName>
        <fullName evidence="2">Uncharacterized protein</fullName>
    </submittedName>
</protein>
<name>A0A5C3QFG9_9AGAR</name>
<feature type="compositionally biased region" description="Polar residues" evidence="1">
    <location>
        <begin position="23"/>
        <end position="55"/>
    </location>
</feature>
<evidence type="ECO:0000313" key="2">
    <source>
        <dbReference type="EMBL" id="TFL00247.1"/>
    </source>
</evidence>
<dbReference type="STRING" id="1884261.A0A5C3QFG9"/>
<evidence type="ECO:0000313" key="3">
    <source>
        <dbReference type="Proteomes" id="UP000305067"/>
    </source>
</evidence>
<keyword evidence="3" id="KW-1185">Reference proteome</keyword>
<feature type="compositionally biased region" description="Basic and acidic residues" evidence="1">
    <location>
        <begin position="147"/>
        <end position="159"/>
    </location>
</feature>
<evidence type="ECO:0000256" key="1">
    <source>
        <dbReference type="SAM" id="MobiDB-lite"/>
    </source>
</evidence>
<sequence>MAESPLPDLPPPPPPPPPRPPKASSTPVQDLPPSSSTTSNGHPSKNSHSNDTGTGETPVAGVVPVLSTSTSTSGERDPSLLVKAVSPSSTRSPPSTATTTTSNSNNHHTKTKTTTTGSDAIPSSASESHSSSPTPSPPSAPAPAPAVDHHHDNDNEESKVPATASHAIQGGDTSTAQQGEMTPASSSEENRSQAASPRPNSSSRPPPTSIHPPPPTSSSHHPPRPPSHSSHSQPHVPPYDEQQPAALNSNSHLASLLAQAYKDAEALRTEAASSKARAERAERRLSLYESDSFSIQPQPSSQPTTTESQREQLALLTSLETQLAASEAAHADAQGRLQHVVDAWGEYERWLRVVDVRVGDARGAVGTVVGEARAALEGAGVRRAVDAMEVDSVAQPLPPFSRPRLSIHPQQQAYAASTRESMRPPISSGTTVPISMPMTIAGQSLPASNSGQGQGQGTLYVPATSPFHPGRVRPRTASLEGMGQGGVAKRPRSMASDPVSCFASGLDFLWRSGGGGLWFFFPPVYSRIYRHPPRIHRPQRRLY</sequence>
<feature type="compositionally biased region" description="Pro residues" evidence="1">
    <location>
        <begin position="204"/>
        <end position="216"/>
    </location>
</feature>